<name>A0A3P7IQ35_STRVU</name>
<evidence type="ECO:0000313" key="2">
    <source>
        <dbReference type="Proteomes" id="UP000270094"/>
    </source>
</evidence>
<protein>
    <recommendedName>
        <fullName evidence="3">Reverse transcriptase domain-containing protein</fullName>
    </recommendedName>
</protein>
<proteinExistence type="predicted"/>
<reference evidence="1 2" key="1">
    <citation type="submission" date="2018-11" db="EMBL/GenBank/DDBJ databases">
        <authorList>
            <consortium name="Pathogen Informatics"/>
        </authorList>
    </citation>
    <scope>NUCLEOTIDE SEQUENCE [LARGE SCALE GENOMIC DNA]</scope>
</reference>
<dbReference type="EMBL" id="UYYB01095102">
    <property type="protein sequence ID" value="VDM75260.1"/>
    <property type="molecule type" value="Genomic_DNA"/>
</dbReference>
<dbReference type="Proteomes" id="UP000270094">
    <property type="component" value="Unassembled WGS sequence"/>
</dbReference>
<gene>
    <name evidence="1" type="ORF">SVUK_LOCUS10258</name>
</gene>
<evidence type="ECO:0000313" key="1">
    <source>
        <dbReference type="EMBL" id="VDM75260.1"/>
    </source>
</evidence>
<accession>A0A3P7IQ35</accession>
<keyword evidence="2" id="KW-1185">Reference proteome</keyword>
<dbReference type="OrthoDB" id="5862429at2759"/>
<dbReference type="AlphaFoldDB" id="A0A3P7IQ35"/>
<evidence type="ECO:0008006" key="3">
    <source>
        <dbReference type="Google" id="ProtNLM"/>
    </source>
</evidence>
<organism evidence="1 2">
    <name type="scientific">Strongylus vulgaris</name>
    <name type="common">Blood worm</name>
    <dbReference type="NCBI Taxonomy" id="40348"/>
    <lineage>
        <taxon>Eukaryota</taxon>
        <taxon>Metazoa</taxon>
        <taxon>Ecdysozoa</taxon>
        <taxon>Nematoda</taxon>
        <taxon>Chromadorea</taxon>
        <taxon>Rhabditida</taxon>
        <taxon>Rhabditina</taxon>
        <taxon>Rhabditomorpha</taxon>
        <taxon>Strongyloidea</taxon>
        <taxon>Strongylidae</taxon>
        <taxon>Strongylus</taxon>
    </lineage>
</organism>
<sequence length="87" mass="10157">MEGQIRAVRLKAQHTEQKDESFKYLGCRISGERGFHELMARANATWMEWRAFTGALCNKQMPMQFKFRKYGAVFRPTAMAVMANHKK</sequence>